<dbReference type="InterPro" id="IPR027417">
    <property type="entry name" value="P-loop_NTPase"/>
</dbReference>
<evidence type="ECO:0000259" key="3">
    <source>
        <dbReference type="PROSITE" id="PS51199"/>
    </source>
</evidence>
<dbReference type="Proteomes" id="UP000664859">
    <property type="component" value="Unassembled WGS sequence"/>
</dbReference>
<keyword evidence="5" id="KW-1185">Reference proteome</keyword>
<organism evidence="4 5">
    <name type="scientific">Tribonema minus</name>
    <dbReference type="NCBI Taxonomy" id="303371"/>
    <lineage>
        <taxon>Eukaryota</taxon>
        <taxon>Sar</taxon>
        <taxon>Stramenopiles</taxon>
        <taxon>Ochrophyta</taxon>
        <taxon>PX clade</taxon>
        <taxon>Xanthophyceae</taxon>
        <taxon>Tribonematales</taxon>
        <taxon>Tribonemataceae</taxon>
        <taxon>Tribonema</taxon>
    </lineage>
</organism>
<dbReference type="SUPFAM" id="SSF52540">
    <property type="entry name" value="P-loop containing nucleoside triphosphate hydrolases"/>
    <property type="match status" value="1"/>
</dbReference>
<evidence type="ECO:0000256" key="1">
    <source>
        <dbReference type="SAM" id="MobiDB-lite"/>
    </source>
</evidence>
<dbReference type="InterPro" id="IPR027032">
    <property type="entry name" value="Twinkle-like"/>
</dbReference>
<evidence type="ECO:0000313" key="5">
    <source>
        <dbReference type="Proteomes" id="UP000664859"/>
    </source>
</evidence>
<feature type="domain" description="SF4 helicase" evidence="3">
    <location>
        <begin position="405"/>
        <end position="664"/>
    </location>
</feature>
<keyword evidence="4" id="KW-0378">Hydrolase</keyword>
<gene>
    <name evidence="4" type="ORF">JKP88DRAFT_271327</name>
</gene>
<keyword evidence="4" id="KW-0347">Helicase</keyword>
<feature type="domain" description="Toprim" evidence="2">
    <location>
        <begin position="275"/>
        <end position="354"/>
    </location>
</feature>
<reference evidence="4" key="1">
    <citation type="submission" date="2021-02" db="EMBL/GenBank/DDBJ databases">
        <title>First Annotated Genome of the Yellow-green Alga Tribonema minus.</title>
        <authorList>
            <person name="Mahan K.M."/>
        </authorList>
    </citation>
    <scope>NUCLEOTIDE SEQUENCE</scope>
    <source>
        <strain evidence="4">UTEX B ZZ1240</strain>
    </source>
</reference>
<keyword evidence="4" id="KW-0067">ATP-binding</keyword>
<dbReference type="Pfam" id="PF13155">
    <property type="entry name" value="Toprim_2"/>
    <property type="match status" value="1"/>
</dbReference>
<accession>A0A835ZLV9</accession>
<dbReference type="CDD" id="cd01122">
    <property type="entry name" value="Twinkle_C"/>
    <property type="match status" value="1"/>
</dbReference>
<dbReference type="GO" id="GO:0043139">
    <property type="term" value="F:5'-3' DNA helicase activity"/>
    <property type="evidence" value="ECO:0007669"/>
    <property type="project" value="InterPro"/>
</dbReference>
<dbReference type="PROSITE" id="PS50880">
    <property type="entry name" value="TOPRIM"/>
    <property type="match status" value="1"/>
</dbReference>
<feature type="region of interest" description="Disordered" evidence="1">
    <location>
        <begin position="1"/>
        <end position="21"/>
    </location>
</feature>
<dbReference type="OrthoDB" id="275278at2759"/>
<comment type="caution">
    <text evidence="4">The sequence shown here is derived from an EMBL/GenBank/DDBJ whole genome shotgun (WGS) entry which is preliminary data.</text>
</comment>
<protein>
    <submittedName>
        <fullName evidence="4">Mitochondrial helicase twinkle</fullName>
    </submittedName>
</protein>
<dbReference type="Gene3D" id="3.40.50.300">
    <property type="entry name" value="P-loop containing nucleotide triphosphate hydrolases"/>
    <property type="match status" value="1"/>
</dbReference>
<evidence type="ECO:0000313" key="4">
    <source>
        <dbReference type="EMBL" id="KAG5191223.1"/>
    </source>
</evidence>
<dbReference type="Gene3D" id="3.40.1360.10">
    <property type="match status" value="1"/>
</dbReference>
<dbReference type="EMBL" id="JAFCMP010000022">
    <property type="protein sequence ID" value="KAG5191223.1"/>
    <property type="molecule type" value="Genomic_DNA"/>
</dbReference>
<keyword evidence="4" id="KW-0547">Nucleotide-binding</keyword>
<dbReference type="InterPro" id="IPR006171">
    <property type="entry name" value="TOPRIM_dom"/>
</dbReference>
<sequence>MAVAVQRPVPSTYTPRSGGNHTTFVSRHVQLPLSDITEYLRKKDLEYRVAGSQVNVKRCPFCHDTRGQIDNMWKLYFGAESGGAYFCHRCGSNGSWYDFKRRVGGVEMTGLDAAALERSSSGSTRAGEHDTPGKPMPNQRLARAYAGQLMSHPGKARVREFLTGKAPGQRGIDRAVLLKYGVGSAVYSFPTEHGYREADCVTFPWHALRTEMSTEEFTELLAGTEADSGAGGQPVDSVITRLKVRAVDNKAWQRLDPAGGRWGLFGWHTVPPDATEVVLTEGEFDALAVYQATGVPAVSLPNGCRSLPVDVLPMLERFTTIYLWMDNDAPGQEGAAKFARKLGERRVRIVRPPADDAAPAKDANEALLAGKDLAALLAAARPLQRDEILHFSDLRESVLHEIMNPMEFVGTPLESFPRLTEIVKGFRQGELSVFTGGTGAGKTTVLSQISLDLARRGVSTLWGSFEVRNTRLVKKMLQQFGGRPPEALAGDAPALSALMDRFEALPLCFMGFHGGTDVDEVLEAMEYAVYVNDVSHIILDNLQFMLSRSATSAKRGGMAQWDKFDAQDIAMEKFRKFATERNVHITLVIHPRKEDDEKQRLSLTSVFGSAKMTQEADLVLILQRVAGERKLIEVRKNRFDGAVGSVPLYFDRDSGCLRESQAAQQRP</sequence>
<dbReference type="CDD" id="cd01029">
    <property type="entry name" value="TOPRIM_primases"/>
    <property type="match status" value="1"/>
</dbReference>
<feature type="compositionally biased region" description="Polar residues" evidence="1">
    <location>
        <begin position="9"/>
        <end position="21"/>
    </location>
</feature>
<dbReference type="SUPFAM" id="SSF56731">
    <property type="entry name" value="DNA primase core"/>
    <property type="match status" value="1"/>
</dbReference>
<evidence type="ECO:0000259" key="2">
    <source>
        <dbReference type="PROSITE" id="PS50880"/>
    </source>
</evidence>
<dbReference type="GO" id="GO:0003697">
    <property type="term" value="F:single-stranded DNA binding"/>
    <property type="evidence" value="ECO:0007669"/>
    <property type="project" value="InterPro"/>
</dbReference>
<dbReference type="InterPro" id="IPR007694">
    <property type="entry name" value="DNA_helicase_DnaB-like_C"/>
</dbReference>
<dbReference type="PANTHER" id="PTHR12873:SF0">
    <property type="entry name" value="TWINKLE MTDNA HELICASE"/>
    <property type="match status" value="1"/>
</dbReference>
<dbReference type="Pfam" id="PF13481">
    <property type="entry name" value="AAA_25"/>
    <property type="match status" value="1"/>
</dbReference>
<name>A0A835ZLV9_9STRA</name>
<dbReference type="GO" id="GO:0005524">
    <property type="term" value="F:ATP binding"/>
    <property type="evidence" value="ECO:0007669"/>
    <property type="project" value="InterPro"/>
</dbReference>
<dbReference type="GO" id="GO:0006260">
    <property type="term" value="P:DNA replication"/>
    <property type="evidence" value="ECO:0007669"/>
    <property type="project" value="InterPro"/>
</dbReference>
<dbReference type="PANTHER" id="PTHR12873">
    <property type="entry name" value="T7-LIKE MITOCHONDRIAL DNA HELICASE"/>
    <property type="match status" value="1"/>
</dbReference>
<proteinExistence type="predicted"/>
<feature type="region of interest" description="Disordered" evidence="1">
    <location>
        <begin position="116"/>
        <end position="138"/>
    </location>
</feature>
<dbReference type="PROSITE" id="PS51199">
    <property type="entry name" value="SF4_HELICASE"/>
    <property type="match status" value="1"/>
</dbReference>
<dbReference type="AlphaFoldDB" id="A0A835ZLV9"/>
<dbReference type="InterPro" id="IPR034154">
    <property type="entry name" value="TOPRIM_DnaG/twinkle"/>
</dbReference>